<feature type="domain" description="MPN" evidence="10">
    <location>
        <begin position="392"/>
        <end position="521"/>
    </location>
</feature>
<accession>A0AAV0ITP6</accession>
<dbReference type="PANTHER" id="PTHR12947:SF19">
    <property type="entry name" value="AMSH-LIKE UBIQUITIN THIOESTERASE 1"/>
    <property type="match status" value="1"/>
</dbReference>
<protein>
    <recommendedName>
        <fullName evidence="10">MPN domain-containing protein</fullName>
    </recommendedName>
</protein>
<dbReference type="GO" id="GO:0140492">
    <property type="term" value="F:metal-dependent deubiquitinase activity"/>
    <property type="evidence" value="ECO:0007669"/>
    <property type="project" value="InterPro"/>
</dbReference>
<evidence type="ECO:0000259" key="10">
    <source>
        <dbReference type="PROSITE" id="PS50249"/>
    </source>
</evidence>
<dbReference type="SUPFAM" id="SSF140856">
    <property type="entry name" value="USP8 N-terminal domain-like"/>
    <property type="match status" value="1"/>
</dbReference>
<comment type="similarity">
    <text evidence="2">Belongs to the peptidase M67C family.</text>
</comment>
<evidence type="ECO:0000256" key="5">
    <source>
        <dbReference type="ARBA" id="ARBA00022786"/>
    </source>
</evidence>
<dbReference type="GO" id="GO:0071108">
    <property type="term" value="P:protein K48-linked deubiquitination"/>
    <property type="evidence" value="ECO:0007669"/>
    <property type="project" value="TreeGrafter"/>
</dbReference>
<evidence type="ECO:0000256" key="9">
    <source>
        <dbReference type="SAM" id="MobiDB-lite"/>
    </source>
</evidence>
<dbReference type="SMART" id="SM00232">
    <property type="entry name" value="JAB_MPN"/>
    <property type="match status" value="1"/>
</dbReference>
<keyword evidence="8" id="KW-0482">Metalloprotease</keyword>
<dbReference type="CDD" id="cd08066">
    <property type="entry name" value="MPN_AMSH_like"/>
    <property type="match status" value="1"/>
</dbReference>
<keyword evidence="7" id="KW-0862">Zinc</keyword>
<dbReference type="InterPro" id="IPR044098">
    <property type="entry name" value="STAMBP/STALP-like_MPN"/>
</dbReference>
<evidence type="ECO:0000256" key="7">
    <source>
        <dbReference type="ARBA" id="ARBA00022833"/>
    </source>
</evidence>
<evidence type="ECO:0000313" key="12">
    <source>
        <dbReference type="Proteomes" id="UP001154282"/>
    </source>
</evidence>
<dbReference type="SUPFAM" id="SSF102712">
    <property type="entry name" value="JAB1/MPN domain"/>
    <property type="match status" value="1"/>
</dbReference>
<dbReference type="InterPro" id="IPR015063">
    <property type="entry name" value="USP8_dimer"/>
</dbReference>
<keyword evidence="5" id="KW-0833">Ubl conjugation pathway</keyword>
<dbReference type="EMBL" id="CAMGYJ010000004">
    <property type="protein sequence ID" value="CAI0400852.1"/>
    <property type="molecule type" value="Genomic_DNA"/>
</dbReference>
<dbReference type="GO" id="GO:0006508">
    <property type="term" value="P:proteolysis"/>
    <property type="evidence" value="ECO:0007669"/>
    <property type="project" value="UniProtKB-KW"/>
</dbReference>
<comment type="cofactor">
    <cofactor evidence="1">
        <name>Zn(2+)</name>
        <dbReference type="ChEBI" id="CHEBI:29105"/>
    </cofactor>
</comment>
<dbReference type="InterPro" id="IPR037518">
    <property type="entry name" value="MPN"/>
</dbReference>
<gene>
    <name evidence="11" type="ORF">LITE_LOCUS10941</name>
</gene>
<dbReference type="Pfam" id="PF01398">
    <property type="entry name" value="JAB"/>
    <property type="match status" value="1"/>
</dbReference>
<keyword evidence="4" id="KW-0479">Metal-binding</keyword>
<dbReference type="GO" id="GO:0046872">
    <property type="term" value="F:metal ion binding"/>
    <property type="evidence" value="ECO:0007669"/>
    <property type="project" value="UniProtKB-KW"/>
</dbReference>
<dbReference type="GO" id="GO:0005768">
    <property type="term" value="C:endosome"/>
    <property type="evidence" value="ECO:0007669"/>
    <property type="project" value="TreeGrafter"/>
</dbReference>
<feature type="region of interest" description="Disordered" evidence="9">
    <location>
        <begin position="251"/>
        <end position="288"/>
    </location>
</feature>
<dbReference type="Proteomes" id="UP001154282">
    <property type="component" value="Unassembled WGS sequence"/>
</dbReference>
<dbReference type="PROSITE" id="PS50249">
    <property type="entry name" value="MPN"/>
    <property type="match status" value="1"/>
</dbReference>
<dbReference type="GO" id="GO:0016020">
    <property type="term" value="C:membrane"/>
    <property type="evidence" value="ECO:0007669"/>
    <property type="project" value="TreeGrafter"/>
</dbReference>
<comment type="caution">
    <text evidence="11">The sequence shown here is derived from an EMBL/GenBank/DDBJ whole genome shotgun (WGS) entry which is preliminary data.</text>
</comment>
<keyword evidence="6" id="KW-0378">Hydrolase</keyword>
<dbReference type="InterPro" id="IPR000555">
    <property type="entry name" value="JAMM/MPN+_dom"/>
</dbReference>
<evidence type="ECO:0000256" key="6">
    <source>
        <dbReference type="ARBA" id="ARBA00022801"/>
    </source>
</evidence>
<evidence type="ECO:0000256" key="3">
    <source>
        <dbReference type="ARBA" id="ARBA00022670"/>
    </source>
</evidence>
<evidence type="ECO:0000256" key="1">
    <source>
        <dbReference type="ARBA" id="ARBA00001947"/>
    </source>
</evidence>
<dbReference type="Gene3D" id="1.20.58.80">
    <property type="entry name" value="Phosphotransferase system, lactose/cellobiose-type IIA subunit"/>
    <property type="match status" value="1"/>
</dbReference>
<dbReference type="GO" id="GO:0061578">
    <property type="term" value="F:K63-linked deubiquitinase activity"/>
    <property type="evidence" value="ECO:0007669"/>
    <property type="project" value="InterPro"/>
</dbReference>
<sequence>MRPASSSDRINIAASARRLDVDNRISLRFYYRIADNILRQADIFRLEKNVIDLYIMLLRFSSLVSETIPRHREYGSSPQNKKVYLKKKLLASVEELEKLKPAVQQRINELNHHHTYQVNGWSNNHQSDASQWPPVKNGTMPSYDLTKAVRPIAQASSFAGPRTQQLSLSRPVEEQFSRISLSFPRPKEETLSRHSIFGPNGLYGNWKPSSSDKRVQYPINIDLTPVEIPRLQHPVASSLIVEKESSISQLGSLEPSIGNGLPHKSDSRTSEPLNSSAELTVIQSDESRNRKTVEPVAMISFDTQDIPTHTDIVRQPSPPSVLAEVQDLTPVTSPQVMEPDCKMDISAPDLRSESPLQLHINASSSVIQSILNVVNVFPLILKFSLVFCKFQHIMSTNMMESFMKLAKINTDKDLETCGILAGSLKNRKFYITALIIPKQESTTNSCQATNEEEIFEVQDKRSLFPLGWIHTHPTQSCFMSSIDVHTHYSYQIMLPESVAIVMAPRDSSRQVYPQFRKHGIFRLTTPGGMSVIRQCQQRGFHAHDPPSDGGPIYKACTDVYMNPTLKFDVIDLR</sequence>
<evidence type="ECO:0000313" key="11">
    <source>
        <dbReference type="EMBL" id="CAI0400852.1"/>
    </source>
</evidence>
<dbReference type="PANTHER" id="PTHR12947">
    <property type="entry name" value="AMSH-LIKE PROTEASE"/>
    <property type="match status" value="1"/>
</dbReference>
<dbReference type="GO" id="GO:0070536">
    <property type="term" value="P:protein K63-linked deubiquitination"/>
    <property type="evidence" value="ECO:0007669"/>
    <property type="project" value="InterPro"/>
</dbReference>
<dbReference type="AlphaFoldDB" id="A0AAV0ITP6"/>
<reference evidence="11" key="1">
    <citation type="submission" date="2022-08" db="EMBL/GenBank/DDBJ databases">
        <authorList>
            <person name="Gutierrez-Valencia J."/>
        </authorList>
    </citation>
    <scope>NUCLEOTIDE SEQUENCE</scope>
</reference>
<dbReference type="Gene3D" id="3.40.140.10">
    <property type="entry name" value="Cytidine Deaminase, domain 2"/>
    <property type="match status" value="1"/>
</dbReference>
<evidence type="ECO:0000256" key="4">
    <source>
        <dbReference type="ARBA" id="ARBA00022723"/>
    </source>
</evidence>
<dbReference type="Pfam" id="PF08969">
    <property type="entry name" value="USP8_dimer"/>
    <property type="match status" value="1"/>
</dbReference>
<proteinExistence type="inferred from homology"/>
<name>A0AAV0ITP6_9ROSI</name>
<evidence type="ECO:0000256" key="8">
    <source>
        <dbReference type="ARBA" id="ARBA00023049"/>
    </source>
</evidence>
<feature type="compositionally biased region" description="Polar residues" evidence="9">
    <location>
        <begin position="270"/>
        <end position="284"/>
    </location>
</feature>
<evidence type="ECO:0000256" key="2">
    <source>
        <dbReference type="ARBA" id="ARBA00010981"/>
    </source>
</evidence>
<dbReference type="FunFam" id="1.20.58.80:FF:000020">
    <property type="entry name" value="AMSH-like ubiquitin thioesterase 3"/>
    <property type="match status" value="1"/>
</dbReference>
<keyword evidence="3" id="KW-0645">Protease</keyword>
<organism evidence="11 12">
    <name type="scientific">Linum tenue</name>
    <dbReference type="NCBI Taxonomy" id="586396"/>
    <lineage>
        <taxon>Eukaryota</taxon>
        <taxon>Viridiplantae</taxon>
        <taxon>Streptophyta</taxon>
        <taxon>Embryophyta</taxon>
        <taxon>Tracheophyta</taxon>
        <taxon>Spermatophyta</taxon>
        <taxon>Magnoliopsida</taxon>
        <taxon>eudicotyledons</taxon>
        <taxon>Gunneridae</taxon>
        <taxon>Pentapetalae</taxon>
        <taxon>rosids</taxon>
        <taxon>fabids</taxon>
        <taxon>Malpighiales</taxon>
        <taxon>Linaceae</taxon>
        <taxon>Linum</taxon>
    </lineage>
</organism>
<keyword evidence="12" id="KW-1185">Reference proteome</keyword>